<dbReference type="AlphaFoldDB" id="A0A5Q2RMW7"/>
<dbReference type="EMBL" id="CP045851">
    <property type="protein sequence ID" value="QGG96282.1"/>
    <property type="molecule type" value="Genomic_DNA"/>
</dbReference>
<protein>
    <submittedName>
        <fullName evidence="2">Peptidase M15</fullName>
    </submittedName>
</protein>
<keyword evidence="3" id="KW-1185">Reference proteome</keyword>
<dbReference type="SUPFAM" id="SSF55166">
    <property type="entry name" value="Hedgehog/DD-peptidase"/>
    <property type="match status" value="1"/>
</dbReference>
<accession>A0A5Q2RMW7</accession>
<dbReference type="InterPro" id="IPR052179">
    <property type="entry name" value="DD-CPase-like"/>
</dbReference>
<dbReference type="KEGG" id="atq:GH723_14905"/>
<evidence type="ECO:0000313" key="2">
    <source>
        <dbReference type="EMBL" id="QGG96282.1"/>
    </source>
</evidence>
<dbReference type="Gene3D" id="3.30.1380.10">
    <property type="match status" value="1"/>
</dbReference>
<organism evidence="2 3">
    <name type="scientific">Actinomarinicola tropica</name>
    <dbReference type="NCBI Taxonomy" id="2789776"/>
    <lineage>
        <taxon>Bacteria</taxon>
        <taxon>Bacillati</taxon>
        <taxon>Actinomycetota</taxon>
        <taxon>Acidimicrobiia</taxon>
        <taxon>Acidimicrobiales</taxon>
        <taxon>Iamiaceae</taxon>
        <taxon>Actinomarinicola</taxon>
    </lineage>
</organism>
<dbReference type="PANTHER" id="PTHR34385:SF1">
    <property type="entry name" value="PEPTIDOGLYCAN L-ALANYL-D-GLUTAMATE ENDOPEPTIDASE CWLK"/>
    <property type="match status" value="1"/>
</dbReference>
<reference evidence="2 3" key="1">
    <citation type="submission" date="2019-11" db="EMBL/GenBank/DDBJ databases">
        <authorList>
            <person name="He Y."/>
        </authorList>
    </citation>
    <scope>NUCLEOTIDE SEQUENCE [LARGE SCALE GENOMIC DNA]</scope>
    <source>
        <strain evidence="2 3">SCSIO 58843</strain>
    </source>
</reference>
<evidence type="ECO:0000259" key="1">
    <source>
        <dbReference type="Pfam" id="PF02557"/>
    </source>
</evidence>
<feature type="domain" description="D-alanyl-D-alanine carboxypeptidase-like core" evidence="1">
    <location>
        <begin position="99"/>
        <end position="201"/>
    </location>
</feature>
<sequence>MDGIAVIQSRMATIENRFGGRQPRIAEGTAGAGSRLPPQATDGFSSIYSTSVRSLASPTPAHRLAPGAYGRLQPPAELVAFGNGRIPVTELTSIGVDGHQLHAPAAEAFTLLRSAASADGVSLGVISSYRDFATQQRLASEKGLYSQGGLAAAPGTSNHGWGLSLDLDLDASGQAWMRDNAWRFGFVEDVPREPWHWTYRPAAESGGRR</sequence>
<dbReference type="InterPro" id="IPR009045">
    <property type="entry name" value="Zn_M74/Hedgehog-like"/>
</dbReference>
<dbReference type="Pfam" id="PF02557">
    <property type="entry name" value="VanY"/>
    <property type="match status" value="1"/>
</dbReference>
<dbReference type="Proteomes" id="UP000334019">
    <property type="component" value="Chromosome"/>
</dbReference>
<gene>
    <name evidence="2" type="ORF">GH723_14905</name>
</gene>
<dbReference type="InterPro" id="IPR003709">
    <property type="entry name" value="VanY-like_core_dom"/>
</dbReference>
<dbReference type="GO" id="GO:0006508">
    <property type="term" value="P:proteolysis"/>
    <property type="evidence" value="ECO:0007669"/>
    <property type="project" value="InterPro"/>
</dbReference>
<dbReference type="GO" id="GO:0008233">
    <property type="term" value="F:peptidase activity"/>
    <property type="evidence" value="ECO:0007669"/>
    <property type="project" value="InterPro"/>
</dbReference>
<proteinExistence type="predicted"/>
<dbReference type="PANTHER" id="PTHR34385">
    <property type="entry name" value="D-ALANYL-D-ALANINE CARBOXYPEPTIDASE"/>
    <property type="match status" value="1"/>
</dbReference>
<dbReference type="CDD" id="cd14814">
    <property type="entry name" value="Peptidase_M15"/>
    <property type="match status" value="1"/>
</dbReference>
<evidence type="ECO:0000313" key="3">
    <source>
        <dbReference type="Proteomes" id="UP000334019"/>
    </source>
</evidence>
<name>A0A5Q2RMW7_9ACTN</name>